<dbReference type="InterPro" id="IPR027409">
    <property type="entry name" value="GroEL-like_apical_dom_sf"/>
</dbReference>
<evidence type="ECO:0000256" key="5">
    <source>
        <dbReference type="ARBA" id="ARBA00023186"/>
    </source>
</evidence>
<dbReference type="GO" id="GO:0140662">
    <property type="term" value="F:ATP-dependent protein folding chaperone"/>
    <property type="evidence" value="ECO:0007669"/>
    <property type="project" value="InterPro"/>
</dbReference>
<dbReference type="GO" id="GO:0005524">
    <property type="term" value="F:ATP binding"/>
    <property type="evidence" value="ECO:0007669"/>
    <property type="project" value="UniProtKB-UniRule"/>
</dbReference>
<dbReference type="GO" id="GO:0042026">
    <property type="term" value="P:protein refolding"/>
    <property type="evidence" value="ECO:0007669"/>
    <property type="project" value="UniProtKB-UniRule"/>
</dbReference>
<dbReference type="PROSITE" id="PS00296">
    <property type="entry name" value="CHAPERONINS_CPN60"/>
    <property type="match status" value="1"/>
</dbReference>
<dbReference type="AlphaFoldDB" id="A0A4U0Z204"/>
<dbReference type="CDD" id="cd03344">
    <property type="entry name" value="GroEL"/>
    <property type="match status" value="1"/>
</dbReference>
<dbReference type="FunFam" id="1.10.560.10:FF:000001">
    <property type="entry name" value="60 kDa chaperonin"/>
    <property type="match status" value="1"/>
</dbReference>
<protein>
    <recommendedName>
        <fullName evidence="7">Chaperonin GroEL</fullName>
        <ecNumber evidence="7">5.6.1.7</ecNumber>
    </recommendedName>
    <alternativeName>
        <fullName evidence="7">60 kDa chaperonin</fullName>
    </alternativeName>
    <alternativeName>
        <fullName evidence="7">Chaperonin-60</fullName>
        <shortName evidence="7">Cpn60</shortName>
    </alternativeName>
</protein>
<evidence type="ECO:0000256" key="6">
    <source>
        <dbReference type="ARBA" id="ARBA00023235"/>
    </source>
</evidence>
<comment type="caution">
    <text evidence="7">Lacks conserved residue(s) required for the propagation of feature annotation.</text>
</comment>
<dbReference type="Gene3D" id="1.10.560.10">
    <property type="entry name" value="GroEL-like equatorial domain"/>
    <property type="match status" value="1"/>
</dbReference>
<comment type="similarity">
    <text evidence="1 7 8">Belongs to the chaperonin (HSP60) family.</text>
</comment>
<evidence type="ECO:0000313" key="11">
    <source>
        <dbReference type="Proteomes" id="UP000306340"/>
    </source>
</evidence>
<proteinExistence type="inferred from homology"/>
<evidence type="ECO:0000256" key="8">
    <source>
        <dbReference type="RuleBase" id="RU000418"/>
    </source>
</evidence>
<feature type="binding site" evidence="7">
    <location>
        <position position="415"/>
    </location>
    <ligand>
        <name>ATP</name>
        <dbReference type="ChEBI" id="CHEBI:30616"/>
    </ligand>
</feature>
<dbReference type="EC" id="5.6.1.7" evidence="7"/>
<dbReference type="HAMAP" id="MF_00600">
    <property type="entry name" value="CH60"/>
    <property type="match status" value="1"/>
</dbReference>
<feature type="binding site" evidence="7">
    <location>
        <begin position="87"/>
        <end position="91"/>
    </location>
    <ligand>
        <name>ATP</name>
        <dbReference type="ChEBI" id="CHEBI:30616"/>
    </ligand>
</feature>
<dbReference type="PANTHER" id="PTHR45633">
    <property type="entry name" value="60 KDA HEAT SHOCK PROTEIN, MITOCHONDRIAL"/>
    <property type="match status" value="1"/>
</dbReference>
<evidence type="ECO:0000313" key="10">
    <source>
        <dbReference type="EMBL" id="TKA95453.1"/>
    </source>
</evidence>
<keyword evidence="3 7" id="KW-0547">Nucleotide-binding</keyword>
<dbReference type="NCBIfam" id="NF000592">
    <property type="entry name" value="PRK00013.1"/>
    <property type="match status" value="1"/>
</dbReference>
<dbReference type="SUPFAM" id="SSF54849">
    <property type="entry name" value="GroEL-intermediate domain like"/>
    <property type="match status" value="1"/>
</dbReference>
<keyword evidence="2 7" id="KW-0963">Cytoplasm</keyword>
<dbReference type="FunFam" id="3.50.7.10:FF:000001">
    <property type="entry name" value="60 kDa chaperonin"/>
    <property type="match status" value="1"/>
</dbReference>
<dbReference type="GO" id="GO:0005737">
    <property type="term" value="C:cytoplasm"/>
    <property type="evidence" value="ECO:0007669"/>
    <property type="project" value="UniProtKB-SubCell"/>
</dbReference>
<dbReference type="SUPFAM" id="SSF48592">
    <property type="entry name" value="GroEL equatorial domain-like"/>
    <property type="match status" value="1"/>
</dbReference>
<reference evidence="10 11" key="1">
    <citation type="submission" date="2019-04" db="EMBL/GenBank/DDBJ databases">
        <title>Crypto-aerobic microbial life in anoxic (sulfidic) marine sediments.</title>
        <authorList>
            <person name="Bhattacharya S."/>
            <person name="Roy C."/>
            <person name="Mondal N."/>
            <person name="Sarkar J."/>
            <person name="Mandal S."/>
            <person name="Rameez M.J."/>
            <person name="Ghosh W."/>
        </authorList>
    </citation>
    <scope>NUCLEOTIDE SEQUENCE [LARGE SCALE GENOMIC DNA]</scope>
    <source>
        <strain evidence="10 11">SBBC</strain>
    </source>
</reference>
<dbReference type="InterPro" id="IPR001844">
    <property type="entry name" value="Cpn60/GroEL"/>
</dbReference>
<name>A0A4U0Z204_9RHOB</name>
<keyword evidence="5 7" id="KW-0143">Chaperone</keyword>
<dbReference type="GO" id="GO:0016853">
    <property type="term" value="F:isomerase activity"/>
    <property type="evidence" value="ECO:0007669"/>
    <property type="project" value="UniProtKB-KW"/>
</dbReference>
<keyword evidence="4 7" id="KW-0067">ATP-binding</keyword>
<keyword evidence="6 7" id="KW-0413">Isomerase</keyword>
<dbReference type="InterPro" id="IPR027410">
    <property type="entry name" value="TCP-1-like_intermed_sf"/>
</dbReference>
<evidence type="ECO:0000256" key="4">
    <source>
        <dbReference type="ARBA" id="ARBA00022840"/>
    </source>
</evidence>
<dbReference type="InterPro" id="IPR018370">
    <property type="entry name" value="Chaperonin_Cpn60_CS"/>
</dbReference>
<gene>
    <name evidence="7 10" type="primary">groL</name>
    <name evidence="7" type="synonym">groEL</name>
    <name evidence="10" type="ORF">FAZ78_16725</name>
</gene>
<sequence length="549" mass="57809">MAAKDVKFDTDARDRMLRGVNILADAVKVTLGPKGRNVVIDKSFGAPRITKDGVTVAKEIELSDKFENMGAQMVKEVASRTNDEAGDGTTTATVLAQAIIKEGLKAVAAGMNPMDLKRGIDLATTKVVEAIKAAARPVSDSAEVAQVGTISANGEVEIGRQIADAMQKVGNEGVITVEENKGLETETEVVEGMQFDRGYLSPYFVTNPDKMVADLEDVLILLHEKKLSSLQPMVPLLEAVIQSQKPLLIISEDVEGEALATLVVNKLRGGLKIAAVKAPGFGDRRKAMLQDIAILTGGQVISEDLGMKLENVTIDMLGRAKKVTITKDTTTVIDGAGDKAEIQARVGQIRTQIEETTSDYDKEKLQERVAKLAGGVAVIRVGGMTEVEVKERKDRVDDALNATRAAVQEGIVVGGGVALIQAGKALDGLTGANADQNAGIIIVRKALEAPLRQIAQNAGVDGSVVAGKVRESNDKNFGFNAQTEEYGDMFKFGVIDPAKVVRTALEDAASVASLLITTEAMIADKPEPKGAAGGMGGGMGGMGGMDGMM</sequence>
<dbReference type="NCBIfam" id="NF009488">
    <property type="entry name" value="PRK12850.1"/>
    <property type="match status" value="1"/>
</dbReference>
<dbReference type="RefSeq" id="WP_136793592.1">
    <property type="nucleotide sequence ID" value="NZ_SWAU01000184.1"/>
</dbReference>
<dbReference type="NCBIfam" id="TIGR02348">
    <property type="entry name" value="GroEL"/>
    <property type="match status" value="1"/>
</dbReference>
<comment type="subunit">
    <text evidence="7 9">Forms a cylinder of 14 subunits composed of two heptameric rings stacked back-to-back. Interacts with the co-chaperonin GroES.</text>
</comment>
<dbReference type="NCBIfam" id="NF009487">
    <property type="entry name" value="PRK12849.1"/>
    <property type="match status" value="1"/>
</dbReference>
<dbReference type="PRINTS" id="PR00298">
    <property type="entry name" value="CHAPERONIN60"/>
</dbReference>
<feature type="binding site" evidence="7">
    <location>
        <position position="496"/>
    </location>
    <ligand>
        <name>ATP</name>
        <dbReference type="ChEBI" id="CHEBI:30616"/>
    </ligand>
</feature>
<dbReference type="InterPro" id="IPR027413">
    <property type="entry name" value="GROEL-like_equatorial_sf"/>
</dbReference>
<feature type="binding site" evidence="7">
    <location>
        <begin position="30"/>
        <end position="33"/>
    </location>
    <ligand>
        <name>ATP</name>
        <dbReference type="ChEBI" id="CHEBI:30616"/>
    </ligand>
</feature>
<dbReference type="Gene3D" id="3.50.7.10">
    <property type="entry name" value="GroEL"/>
    <property type="match status" value="1"/>
</dbReference>
<evidence type="ECO:0000256" key="9">
    <source>
        <dbReference type="RuleBase" id="RU000419"/>
    </source>
</evidence>
<dbReference type="Gene3D" id="3.30.260.10">
    <property type="entry name" value="TCP-1-like chaperonin intermediate domain"/>
    <property type="match status" value="1"/>
</dbReference>
<dbReference type="EMBL" id="SWAU01000184">
    <property type="protein sequence ID" value="TKA95453.1"/>
    <property type="molecule type" value="Genomic_DNA"/>
</dbReference>
<dbReference type="Proteomes" id="UP000306340">
    <property type="component" value="Unassembled WGS sequence"/>
</dbReference>
<dbReference type="Pfam" id="PF00118">
    <property type="entry name" value="Cpn60_TCP1"/>
    <property type="match status" value="1"/>
</dbReference>
<evidence type="ECO:0000256" key="1">
    <source>
        <dbReference type="ARBA" id="ARBA00006607"/>
    </source>
</evidence>
<dbReference type="SUPFAM" id="SSF52029">
    <property type="entry name" value="GroEL apical domain-like"/>
    <property type="match status" value="1"/>
</dbReference>
<comment type="caution">
    <text evidence="10">The sequence shown here is derived from an EMBL/GenBank/DDBJ whole genome shotgun (WGS) entry which is preliminary data.</text>
</comment>
<dbReference type="InterPro" id="IPR002423">
    <property type="entry name" value="Cpn60/GroEL/TCP-1"/>
</dbReference>
<evidence type="ECO:0000256" key="2">
    <source>
        <dbReference type="ARBA" id="ARBA00022490"/>
    </source>
</evidence>
<accession>A0A4U0Z204</accession>
<comment type="function">
    <text evidence="7 9">Together with its co-chaperonin GroES, plays an essential role in assisting protein folding. The GroEL-GroES system forms a nano-cage that allows encapsulation of the non-native substrate proteins and provides a physical environment optimized to promote and accelerate protein folding.</text>
</comment>
<feature type="binding site" evidence="7">
    <location>
        <position position="51"/>
    </location>
    <ligand>
        <name>ATP</name>
        <dbReference type="ChEBI" id="CHEBI:30616"/>
    </ligand>
</feature>
<evidence type="ECO:0000256" key="7">
    <source>
        <dbReference type="HAMAP-Rule" id="MF_00600"/>
    </source>
</evidence>
<organism evidence="10 11">
    <name type="scientific">Cereibacter changlensis</name>
    <dbReference type="NCBI Taxonomy" id="402884"/>
    <lineage>
        <taxon>Bacteria</taxon>
        <taxon>Pseudomonadati</taxon>
        <taxon>Pseudomonadota</taxon>
        <taxon>Alphaproteobacteria</taxon>
        <taxon>Rhodobacterales</taxon>
        <taxon>Paracoccaceae</taxon>
        <taxon>Cereibacter</taxon>
    </lineage>
</organism>
<dbReference type="GO" id="GO:0051082">
    <property type="term" value="F:unfolded protein binding"/>
    <property type="evidence" value="ECO:0007669"/>
    <property type="project" value="UniProtKB-UniRule"/>
</dbReference>
<evidence type="ECO:0000256" key="3">
    <source>
        <dbReference type="ARBA" id="ARBA00022741"/>
    </source>
</evidence>
<comment type="subcellular location">
    <subcellularLocation>
        <location evidence="7">Cytoplasm</location>
    </subcellularLocation>
</comment>
<dbReference type="NCBIfam" id="NF009489">
    <property type="entry name" value="PRK12851.1"/>
    <property type="match status" value="1"/>
</dbReference>